<organism evidence="1 2">
    <name type="scientific">Argiope bruennichi</name>
    <name type="common">Wasp spider</name>
    <name type="synonym">Aranea bruennichi</name>
    <dbReference type="NCBI Taxonomy" id="94029"/>
    <lineage>
        <taxon>Eukaryota</taxon>
        <taxon>Metazoa</taxon>
        <taxon>Ecdysozoa</taxon>
        <taxon>Arthropoda</taxon>
        <taxon>Chelicerata</taxon>
        <taxon>Arachnida</taxon>
        <taxon>Araneae</taxon>
        <taxon>Araneomorphae</taxon>
        <taxon>Entelegynae</taxon>
        <taxon>Araneoidea</taxon>
        <taxon>Araneidae</taxon>
        <taxon>Argiope</taxon>
    </lineage>
</organism>
<keyword evidence="2" id="KW-1185">Reference proteome</keyword>
<dbReference type="EMBL" id="JABXBU010000002">
    <property type="protein sequence ID" value="KAF8794322.1"/>
    <property type="molecule type" value="Genomic_DNA"/>
</dbReference>
<sequence length="103" mass="12072">MDCGWSWRCGYLRELWIGGRADGVGNERLICGFGFWCWRRGQWLCVENWGVQEVCFGFIRFFTHLKEMQAHKLSTKQILQLLEQLSVDSSDVCRSNETTPYAE</sequence>
<reference evidence="1" key="1">
    <citation type="journal article" date="2020" name="bioRxiv">
        <title>Chromosome-level reference genome of the European wasp spider Argiope bruennichi: a resource for studies on range expansion and evolutionary adaptation.</title>
        <authorList>
            <person name="Sheffer M.M."/>
            <person name="Hoppe A."/>
            <person name="Krehenwinkel H."/>
            <person name="Uhl G."/>
            <person name="Kuss A.W."/>
            <person name="Jensen L."/>
            <person name="Jensen C."/>
            <person name="Gillespie R.G."/>
            <person name="Hoff K.J."/>
            <person name="Prost S."/>
        </authorList>
    </citation>
    <scope>NUCLEOTIDE SEQUENCE</scope>
</reference>
<comment type="caution">
    <text evidence="1">The sequence shown here is derived from an EMBL/GenBank/DDBJ whole genome shotgun (WGS) entry which is preliminary data.</text>
</comment>
<dbReference type="AlphaFoldDB" id="A0A8T0FUG4"/>
<evidence type="ECO:0000313" key="1">
    <source>
        <dbReference type="EMBL" id="KAF8794322.1"/>
    </source>
</evidence>
<dbReference type="Proteomes" id="UP000807504">
    <property type="component" value="Unassembled WGS sequence"/>
</dbReference>
<protein>
    <submittedName>
        <fullName evidence="1">Uncharacterized protein</fullName>
    </submittedName>
</protein>
<accession>A0A8T0FUG4</accession>
<evidence type="ECO:0000313" key="2">
    <source>
        <dbReference type="Proteomes" id="UP000807504"/>
    </source>
</evidence>
<gene>
    <name evidence="1" type="ORF">HNY73_002313</name>
</gene>
<name>A0A8T0FUG4_ARGBR</name>
<proteinExistence type="predicted"/>
<reference evidence="1" key="2">
    <citation type="submission" date="2020-06" db="EMBL/GenBank/DDBJ databases">
        <authorList>
            <person name="Sheffer M."/>
        </authorList>
    </citation>
    <scope>NUCLEOTIDE SEQUENCE</scope>
</reference>